<feature type="region of interest" description="Disordered" evidence="1">
    <location>
        <begin position="1"/>
        <end position="24"/>
    </location>
</feature>
<dbReference type="AlphaFoldDB" id="A0A225WSZ8"/>
<organism evidence="2 3">
    <name type="scientific">Phytophthora megakarya</name>
    <dbReference type="NCBI Taxonomy" id="4795"/>
    <lineage>
        <taxon>Eukaryota</taxon>
        <taxon>Sar</taxon>
        <taxon>Stramenopiles</taxon>
        <taxon>Oomycota</taxon>
        <taxon>Peronosporomycetes</taxon>
        <taxon>Peronosporales</taxon>
        <taxon>Peronosporaceae</taxon>
        <taxon>Phytophthora</taxon>
    </lineage>
</organism>
<evidence type="ECO:0000256" key="1">
    <source>
        <dbReference type="SAM" id="MobiDB-lite"/>
    </source>
</evidence>
<gene>
    <name evidence="2" type="ORF">PHMEG_0004803</name>
</gene>
<dbReference type="GO" id="GO:0008233">
    <property type="term" value="F:peptidase activity"/>
    <property type="evidence" value="ECO:0007669"/>
    <property type="project" value="UniProtKB-KW"/>
</dbReference>
<dbReference type="Proteomes" id="UP000198211">
    <property type="component" value="Unassembled WGS sequence"/>
</dbReference>
<keyword evidence="3" id="KW-1185">Reference proteome</keyword>
<protein>
    <submittedName>
        <fullName evidence="2">Eukaryotic/viral aspartic protease</fullName>
    </submittedName>
</protein>
<keyword evidence="2" id="KW-0645">Protease</keyword>
<reference evidence="3" key="1">
    <citation type="submission" date="2017-03" db="EMBL/GenBank/DDBJ databases">
        <title>Phytopthora megakarya and P. palmivora, two closely related causual agents of cacao black pod achieved similar genome size and gene model numbers by different mechanisms.</title>
        <authorList>
            <person name="Ali S."/>
            <person name="Shao J."/>
            <person name="Larry D.J."/>
            <person name="Kronmiller B."/>
            <person name="Shen D."/>
            <person name="Strem M.D."/>
            <person name="Melnick R.L."/>
            <person name="Guiltinan M.J."/>
            <person name="Tyler B.M."/>
            <person name="Meinhardt L.W."/>
            <person name="Bailey B.A."/>
        </authorList>
    </citation>
    <scope>NUCLEOTIDE SEQUENCE [LARGE SCALE GENOMIC DNA]</scope>
    <source>
        <strain evidence="3">zdho120</strain>
    </source>
</reference>
<dbReference type="GO" id="GO:0006508">
    <property type="term" value="P:proteolysis"/>
    <property type="evidence" value="ECO:0007669"/>
    <property type="project" value="UniProtKB-KW"/>
</dbReference>
<keyword evidence="2" id="KW-0378">Hydrolase</keyword>
<evidence type="ECO:0000313" key="3">
    <source>
        <dbReference type="Proteomes" id="UP000198211"/>
    </source>
</evidence>
<comment type="caution">
    <text evidence="2">The sequence shown here is derived from an EMBL/GenBank/DDBJ whole genome shotgun (WGS) entry which is preliminary data.</text>
</comment>
<dbReference type="EMBL" id="NBNE01000294">
    <property type="protein sequence ID" value="OWZ20741.1"/>
    <property type="molecule type" value="Genomic_DNA"/>
</dbReference>
<name>A0A225WSZ8_9STRA</name>
<sequence length="98" mass="11201">MTTDDYDSEREGDPDDDQICDQDRDDEERAKMFVTRHNRKTRITPSLGGDCWSLLTCQKCTGQNPTDRCRRACKACGEVHEAGKCSLKEYLNQLRLGV</sequence>
<accession>A0A225WSZ8</accession>
<proteinExistence type="predicted"/>
<evidence type="ECO:0000313" key="2">
    <source>
        <dbReference type="EMBL" id="OWZ20741.1"/>
    </source>
</evidence>